<dbReference type="SUPFAM" id="SSF51556">
    <property type="entry name" value="Metallo-dependent hydrolases"/>
    <property type="match status" value="1"/>
</dbReference>
<protein>
    <submittedName>
        <fullName evidence="2">Cut9-interacting protein scn1</fullName>
    </submittedName>
</protein>
<dbReference type="InterPro" id="IPR001130">
    <property type="entry name" value="TatD-like"/>
</dbReference>
<evidence type="ECO:0000313" key="3">
    <source>
        <dbReference type="Proteomes" id="UP000315783"/>
    </source>
</evidence>
<name>A0A545W1G9_9HYPO</name>
<evidence type="ECO:0000313" key="2">
    <source>
        <dbReference type="EMBL" id="TQV96552.1"/>
    </source>
</evidence>
<proteinExistence type="predicted"/>
<comment type="caution">
    <text evidence="2">The sequence shown here is derived from an EMBL/GenBank/DDBJ whole genome shotgun (WGS) entry which is preliminary data.</text>
</comment>
<dbReference type="PANTHER" id="PTHR47345">
    <property type="entry name" value="CUT9-INTERACTING PROTEIN SCN1"/>
    <property type="match status" value="1"/>
</dbReference>
<dbReference type="Pfam" id="PF01026">
    <property type="entry name" value="TatD_DNase"/>
    <property type="match status" value="1"/>
</dbReference>
<dbReference type="InterPro" id="IPR032466">
    <property type="entry name" value="Metal_Hydrolase"/>
</dbReference>
<feature type="region of interest" description="Disordered" evidence="1">
    <location>
        <begin position="321"/>
        <end position="350"/>
    </location>
</feature>
<dbReference type="AlphaFoldDB" id="A0A545W1G9"/>
<dbReference type="InterPro" id="IPR053044">
    <property type="entry name" value="Metallo-hydrolase/TatD-type"/>
</dbReference>
<dbReference type="EMBL" id="SPUK01000006">
    <property type="protein sequence ID" value="TQV96552.1"/>
    <property type="molecule type" value="Genomic_DNA"/>
</dbReference>
<accession>A0A545W1G9</accession>
<dbReference type="Proteomes" id="UP000315783">
    <property type="component" value="Unassembled WGS sequence"/>
</dbReference>
<keyword evidence="3" id="KW-1185">Reference proteome</keyword>
<reference evidence="2 3" key="1">
    <citation type="journal article" date="2019" name="Appl. Microbiol. Biotechnol.">
        <title>Genome sequence of Isaria javanica and comparative genome analysis insights into family S53 peptidase evolution in fungal entomopathogens.</title>
        <authorList>
            <person name="Lin R."/>
            <person name="Zhang X."/>
            <person name="Xin B."/>
            <person name="Zou M."/>
            <person name="Gao Y."/>
            <person name="Qin F."/>
            <person name="Hu Q."/>
            <person name="Xie B."/>
            <person name="Cheng X."/>
        </authorList>
    </citation>
    <scope>NUCLEOTIDE SEQUENCE [LARGE SCALE GENOMIC DNA]</scope>
    <source>
        <strain evidence="2 3">IJ1G</strain>
    </source>
</reference>
<organism evidence="2 3">
    <name type="scientific">Cordyceps javanica</name>
    <dbReference type="NCBI Taxonomy" id="43265"/>
    <lineage>
        <taxon>Eukaryota</taxon>
        <taxon>Fungi</taxon>
        <taxon>Dikarya</taxon>
        <taxon>Ascomycota</taxon>
        <taxon>Pezizomycotina</taxon>
        <taxon>Sordariomycetes</taxon>
        <taxon>Hypocreomycetidae</taxon>
        <taxon>Hypocreales</taxon>
        <taxon>Cordycipitaceae</taxon>
        <taxon>Cordyceps</taxon>
    </lineage>
</organism>
<dbReference type="PANTHER" id="PTHR47345:SF1">
    <property type="entry name" value="CUT9-INTERACTING PROTEIN SCN1"/>
    <property type="match status" value="1"/>
</dbReference>
<sequence length="484" mass="52752">MPPAPVFSEELISKLTVEVPDHVHRIASFVPRIGTQIGLTGKLPGEILLQVLEMCQGHHENDAGNRFSAQPSDSFPWHLGAYDAHCHPTDTMASIDNLAGMRASVLTIMATRSQDQDLVAQVAASHGLEGNVDRLDARGSCKVVPAFGWHPWFSHQLYDDTVAEPTYNTAGGVLPSEAKRAHYHAVLQPSPGDAFIDGLPDPVPISSFINTTSARLEAHPLALVGEMGLDKAFRLPEQWAAAAAEIFDARDDAVTPGGREGRRLSPHRVRMPHQQAVLAAQLALAGHLGRAVSLHGVQAHGVLYDTVSRCWAGHELPSRREQKLVAPGAEDFSSSSGGSSDEETDVQGQESLPQKMRALHLKRNQAKKKQQAGKPYPPRICLHSFSGSAATLKQWLRPNIPAKVYVSFSTAVNMSTEASRAKIDEVIRAVPDDRVLVESDLPAAGTDMDGLLEAMYRHVCKVKGWELEEGVDRIRRNYQTFIFG</sequence>
<dbReference type="GO" id="GO:0016788">
    <property type="term" value="F:hydrolase activity, acting on ester bonds"/>
    <property type="evidence" value="ECO:0007669"/>
    <property type="project" value="InterPro"/>
</dbReference>
<gene>
    <name evidence="2" type="ORF">IF1G_05135</name>
</gene>
<dbReference type="Gene3D" id="3.20.20.140">
    <property type="entry name" value="Metal-dependent hydrolases"/>
    <property type="match status" value="1"/>
</dbReference>
<evidence type="ECO:0000256" key="1">
    <source>
        <dbReference type="SAM" id="MobiDB-lite"/>
    </source>
</evidence>
<dbReference type="OrthoDB" id="413993at2759"/>